<evidence type="ECO:0000313" key="3">
    <source>
        <dbReference type="EMBL" id="VYT63172.1"/>
    </source>
</evidence>
<protein>
    <submittedName>
        <fullName evidence="3">RelB antitoxin</fullName>
    </submittedName>
</protein>
<dbReference type="NCBIfam" id="TIGR02384">
    <property type="entry name" value="RelB_DinJ"/>
    <property type="match status" value="1"/>
</dbReference>
<dbReference type="InterPro" id="IPR013321">
    <property type="entry name" value="Arc_rbn_hlx_hlx"/>
</dbReference>
<organism evidence="3">
    <name type="scientific">Finegoldia magna</name>
    <name type="common">Peptostreptococcus magnus</name>
    <dbReference type="NCBI Taxonomy" id="1260"/>
    <lineage>
        <taxon>Bacteria</taxon>
        <taxon>Bacillati</taxon>
        <taxon>Bacillota</taxon>
        <taxon>Tissierellia</taxon>
        <taxon>Tissierellales</taxon>
        <taxon>Peptoniphilaceae</taxon>
        <taxon>Finegoldia</taxon>
    </lineage>
</organism>
<reference evidence="3" key="1">
    <citation type="submission" date="2019-11" db="EMBL/GenBank/DDBJ databases">
        <authorList>
            <person name="Feng L."/>
        </authorList>
    </citation>
    <scope>NUCLEOTIDE SEQUENCE</scope>
    <source>
        <strain evidence="3">FmagnaLFYP121</strain>
    </source>
</reference>
<dbReference type="EMBL" id="CACRTP010000003">
    <property type="protein sequence ID" value="VYT63172.1"/>
    <property type="molecule type" value="Genomic_DNA"/>
</dbReference>
<dbReference type="AlphaFoldDB" id="A0A6N2YC39"/>
<sequence length="92" mass="10527">MSTVNLNIRTDKEIKEKAENIFQELGLNMTTAINMFLRTSIRENGIPFDLKINSVNDETKLAIEEGRKIADDKTIKGYVSIEELKKALENLR</sequence>
<dbReference type="PIRSF" id="PIRSF003108">
    <property type="entry name" value="DinJ"/>
    <property type="match status" value="1"/>
</dbReference>
<dbReference type="InterPro" id="IPR007337">
    <property type="entry name" value="RelB/DinJ"/>
</dbReference>
<dbReference type="GO" id="GO:0006355">
    <property type="term" value="P:regulation of DNA-templated transcription"/>
    <property type="evidence" value="ECO:0007669"/>
    <property type="project" value="InterPro"/>
</dbReference>
<evidence type="ECO:0000256" key="2">
    <source>
        <dbReference type="ARBA" id="ARBA00022649"/>
    </source>
</evidence>
<accession>A0A6N2YC39</accession>
<gene>
    <name evidence="3" type="ORF">FMLFYP121_00161</name>
</gene>
<keyword evidence="2" id="KW-1277">Toxin-antitoxin system</keyword>
<name>A0A6N2YC39_FINMA</name>
<dbReference type="Pfam" id="PF04221">
    <property type="entry name" value="RelB"/>
    <property type="match status" value="1"/>
</dbReference>
<evidence type="ECO:0000256" key="1">
    <source>
        <dbReference type="ARBA" id="ARBA00010562"/>
    </source>
</evidence>
<dbReference type="RefSeq" id="WP_156849574.1">
    <property type="nucleotide sequence ID" value="NZ_CACRTP010000003.1"/>
</dbReference>
<dbReference type="GO" id="GO:0006351">
    <property type="term" value="P:DNA-templated transcription"/>
    <property type="evidence" value="ECO:0007669"/>
    <property type="project" value="TreeGrafter"/>
</dbReference>
<dbReference type="GO" id="GO:0015643">
    <property type="term" value="F:toxic substance binding"/>
    <property type="evidence" value="ECO:0007669"/>
    <property type="project" value="InterPro"/>
</dbReference>
<dbReference type="InterPro" id="IPR026262">
    <property type="entry name" value="DinJ"/>
</dbReference>
<comment type="similarity">
    <text evidence="1">Belongs to the RelB/DinJ antitoxin family.</text>
</comment>
<dbReference type="PANTHER" id="PTHR38781:SF1">
    <property type="entry name" value="ANTITOXIN DINJ-RELATED"/>
    <property type="match status" value="1"/>
</dbReference>
<dbReference type="PANTHER" id="PTHR38781">
    <property type="entry name" value="ANTITOXIN DINJ-RELATED"/>
    <property type="match status" value="1"/>
</dbReference>
<dbReference type="Gene3D" id="1.10.1220.10">
    <property type="entry name" value="Met repressor-like"/>
    <property type="match status" value="1"/>
</dbReference>
<dbReference type="GO" id="GO:0000987">
    <property type="term" value="F:cis-regulatory region sequence-specific DNA binding"/>
    <property type="evidence" value="ECO:0007669"/>
    <property type="project" value="InterPro"/>
</dbReference>
<dbReference type="GO" id="GO:0044010">
    <property type="term" value="P:single-species biofilm formation"/>
    <property type="evidence" value="ECO:0007669"/>
    <property type="project" value="InterPro"/>
</dbReference>
<proteinExistence type="inferred from homology"/>